<dbReference type="InterPro" id="IPR000160">
    <property type="entry name" value="GGDEF_dom"/>
</dbReference>
<feature type="coiled-coil region" evidence="1">
    <location>
        <begin position="444"/>
        <end position="471"/>
    </location>
</feature>
<reference evidence="4" key="1">
    <citation type="journal article" date="2012" name="J. Bacteriol.">
        <title>Genome sequences of type strains of seven species of the marine bacterium Pseudoalteromonas.</title>
        <authorList>
            <person name="Xie B.B."/>
            <person name="Shu Y.L."/>
            <person name="Qin Q.L."/>
            <person name="Rong J.C."/>
            <person name="Zhang X.Y."/>
            <person name="Chen X.L."/>
            <person name="Shi M."/>
            <person name="He H.L."/>
            <person name="Zhou B.C."/>
            <person name="Zhang Y.Z."/>
        </authorList>
    </citation>
    <scope>NUCLEOTIDE SEQUENCE [LARGE SCALE GENOMIC DNA]</scope>
    <source>
        <strain evidence="4">NCIMB 2128</strain>
    </source>
</reference>
<feature type="transmembrane region" description="Helical" evidence="2">
    <location>
        <begin position="6"/>
        <end position="26"/>
    </location>
</feature>
<dbReference type="PANTHER" id="PTHR46663">
    <property type="entry name" value="DIGUANYLATE CYCLASE DGCT-RELATED"/>
    <property type="match status" value="1"/>
</dbReference>
<keyword evidence="5" id="KW-1185">Reference proteome</keyword>
<dbReference type="EMBL" id="AHCF02000034">
    <property type="protein sequence ID" value="ERG60111.1"/>
    <property type="molecule type" value="Genomic_DNA"/>
</dbReference>
<dbReference type="CDD" id="cd01949">
    <property type="entry name" value="GGDEF"/>
    <property type="match status" value="1"/>
</dbReference>
<dbReference type="Pfam" id="PF07695">
    <property type="entry name" value="7TMR-DISM_7TM"/>
    <property type="match status" value="1"/>
</dbReference>
<dbReference type="InterPro" id="IPR029787">
    <property type="entry name" value="Nucleotide_cyclase"/>
</dbReference>
<dbReference type="Gene3D" id="3.30.70.270">
    <property type="match status" value="1"/>
</dbReference>
<dbReference type="PROSITE" id="PS50887">
    <property type="entry name" value="GGDEF"/>
    <property type="match status" value="1"/>
</dbReference>
<feature type="transmembrane region" description="Helical" evidence="2">
    <location>
        <begin position="320"/>
        <end position="342"/>
    </location>
</feature>
<dbReference type="InterPro" id="IPR043128">
    <property type="entry name" value="Rev_trsase/Diguanyl_cyclase"/>
</dbReference>
<gene>
    <name evidence="4" type="ORF">PUND_13996</name>
</gene>
<protein>
    <submittedName>
        <fullName evidence="4">Chemotaxis protein CheY</fullName>
    </submittedName>
</protein>
<organism evidence="4 5">
    <name type="scientific">Pseudoalteromonas undina</name>
    <dbReference type="NCBI Taxonomy" id="43660"/>
    <lineage>
        <taxon>Bacteria</taxon>
        <taxon>Pseudomonadati</taxon>
        <taxon>Pseudomonadota</taxon>
        <taxon>Gammaproteobacteria</taxon>
        <taxon>Alteromonadales</taxon>
        <taxon>Pseudoalteromonadaceae</taxon>
        <taxon>Pseudoalteromonas</taxon>
    </lineage>
</organism>
<dbReference type="InterPro" id="IPR052163">
    <property type="entry name" value="DGC-Regulatory_Protein"/>
</dbReference>
<evidence type="ECO:0000313" key="4">
    <source>
        <dbReference type="EMBL" id="ERG60111.1"/>
    </source>
</evidence>
<evidence type="ECO:0000313" key="5">
    <source>
        <dbReference type="Proteomes" id="UP000016534"/>
    </source>
</evidence>
<dbReference type="Pfam" id="PF00990">
    <property type="entry name" value="GGDEF"/>
    <property type="match status" value="1"/>
</dbReference>
<keyword evidence="2" id="KW-1133">Transmembrane helix</keyword>
<evidence type="ECO:0000256" key="2">
    <source>
        <dbReference type="SAM" id="Phobius"/>
    </source>
</evidence>
<reference evidence="4" key="2">
    <citation type="submission" date="2013-04" db="EMBL/GenBank/DDBJ databases">
        <title>Genome sequence of Pseudoalteromonas undina.</title>
        <authorList>
            <person name="Xie B.-B."/>
            <person name="Rong J.-C."/>
            <person name="Qin Q.-L."/>
            <person name="Shu Y.-L."/>
            <person name="Zhang Y.-Z."/>
        </authorList>
    </citation>
    <scope>NUCLEOTIDE SEQUENCE</scope>
    <source>
        <strain evidence="4">NCIMB 2128</strain>
    </source>
</reference>
<dbReference type="PANTHER" id="PTHR46663:SF4">
    <property type="entry name" value="DIGUANYLATE CYCLASE DGCT-RELATED"/>
    <property type="match status" value="1"/>
</dbReference>
<dbReference type="SUPFAM" id="SSF55073">
    <property type="entry name" value="Nucleotide cyclase"/>
    <property type="match status" value="1"/>
</dbReference>
<keyword evidence="2" id="KW-0812">Transmembrane</keyword>
<evidence type="ECO:0000256" key="1">
    <source>
        <dbReference type="SAM" id="Coils"/>
    </source>
</evidence>
<keyword evidence="1" id="KW-0175">Coiled coil</keyword>
<comment type="caution">
    <text evidence="4">The sequence shown here is derived from an EMBL/GenBank/DDBJ whole genome shotgun (WGS) entry which is preliminary data.</text>
</comment>
<dbReference type="SMART" id="SM00267">
    <property type="entry name" value="GGDEF"/>
    <property type="match status" value="1"/>
</dbReference>
<feature type="transmembrane region" description="Helical" evidence="2">
    <location>
        <begin position="260"/>
        <end position="282"/>
    </location>
</feature>
<feature type="transmembrane region" description="Helical" evidence="2">
    <location>
        <begin position="205"/>
        <end position="225"/>
    </location>
</feature>
<evidence type="ECO:0000259" key="3">
    <source>
        <dbReference type="PROSITE" id="PS50887"/>
    </source>
</evidence>
<accession>A0ABN0NG17</accession>
<proteinExistence type="predicted"/>
<dbReference type="InterPro" id="IPR011623">
    <property type="entry name" value="7TMR_DISM_rcpt_extracell_dom1"/>
</dbReference>
<name>A0ABN0NG17_9GAMM</name>
<sequence>MLGAQVVRFSIFICAFAMLFSSVTYAQERCQLSSRATNTSVSLSKEVASNIKLKNGINHLELSCNLKQGGVFSFTRPALKDFSWQQNSAYKTPLKTNQMAILMDPGVFTAQLMITTSAAYTPRFTWSDTQPFVEKIQRYNLIFGIFYGLCATLIFYALIIGHGIKDPLFKLYGIYIFCIASFIFFQEGQPYLFTQQHYSAYVSHFYTLSIGLTIVSATWFMSAILELPKYFPKISNTLKVAALCVLTLCLQKIALDLPLITNITSAVTGYLSLFIVITIFILSAIQTKYGVNEASLVFIALASVCISMIFRVLLTDYSPFIQRYGFVIAFTIESLLLAIAVGRRIQRLSYAKKQAERHANFDHLCHIYNRRGWSLKANDLLAEHKQRGGVLCFLYIDLDRFKAINDTYGHDVGDKVLCKVAESLSQHMRSEDAVGRLGGDEFVAMALFNSNEKINQRVNTLEQKLNQLTIEHQGHTISIYASVGQTSYTQPPDNLDTVLKAGDEAMYKQKLQRKAKQAEKIVVAAV</sequence>
<feature type="transmembrane region" description="Helical" evidence="2">
    <location>
        <begin position="168"/>
        <end position="185"/>
    </location>
</feature>
<dbReference type="NCBIfam" id="TIGR00254">
    <property type="entry name" value="GGDEF"/>
    <property type="match status" value="1"/>
</dbReference>
<feature type="transmembrane region" description="Helical" evidence="2">
    <location>
        <begin position="141"/>
        <end position="161"/>
    </location>
</feature>
<feature type="transmembrane region" description="Helical" evidence="2">
    <location>
        <begin position="294"/>
        <end position="314"/>
    </location>
</feature>
<keyword evidence="2" id="KW-0472">Membrane</keyword>
<feature type="domain" description="GGDEF" evidence="3">
    <location>
        <begin position="389"/>
        <end position="524"/>
    </location>
</feature>
<dbReference type="Proteomes" id="UP000016534">
    <property type="component" value="Unassembled WGS sequence"/>
</dbReference>